<name>A0ABT3L7F1_9CYAN</name>
<dbReference type="PANTHER" id="PTHR37734">
    <property type="entry name" value="LARGE RIBOSOMAL RNA SUBUNIT ACCUMULATION PROTEIN YCED HOMOLOG 2, CHLOROPLASTIC"/>
    <property type="match status" value="1"/>
</dbReference>
<reference evidence="1 2" key="1">
    <citation type="submission" date="2021-08" db="EMBL/GenBank/DDBJ databases">
        <title>Draft genome sequence of Spirulina subsalsa with high tolerance to salinity and hype-accumulation of phycocyanin.</title>
        <authorList>
            <person name="Pei H."/>
            <person name="Jiang L."/>
        </authorList>
    </citation>
    <scope>NUCLEOTIDE SEQUENCE [LARGE SCALE GENOMIC DNA]</scope>
    <source>
        <strain evidence="1 2">FACHB-351</strain>
    </source>
</reference>
<comment type="caution">
    <text evidence="1">The sequence shown here is derived from an EMBL/GenBank/DDBJ whole genome shotgun (WGS) entry which is preliminary data.</text>
</comment>
<keyword evidence="2" id="KW-1185">Reference proteome</keyword>
<dbReference type="EMBL" id="JAIHOM010000070">
    <property type="protein sequence ID" value="MCW6037415.1"/>
    <property type="molecule type" value="Genomic_DNA"/>
</dbReference>
<sequence length="175" mass="20084">MDKIYIPFLLQAPEKTEELQIRDFIRGLESLTPVRGELTIAHRGTYLEVSAQVETIVTLACHRCLQNYNHRLRVETTELIWLEEEPDSLQVFPLEREVKVEDLSEVLSPTGYFMPEAWLYEQLSLALPLQQVCGEDCPGVETKSSSSQPEIDHRWASLQALQKQLRLKDGNETTS</sequence>
<protein>
    <submittedName>
        <fullName evidence="1">YceD family protein</fullName>
    </submittedName>
</protein>
<dbReference type="Pfam" id="PF02620">
    <property type="entry name" value="YceD"/>
    <property type="match status" value="1"/>
</dbReference>
<dbReference type="Proteomes" id="UP001526426">
    <property type="component" value="Unassembled WGS sequence"/>
</dbReference>
<dbReference type="InterPro" id="IPR003772">
    <property type="entry name" value="YceD"/>
</dbReference>
<organism evidence="1 2">
    <name type="scientific">Spirulina subsalsa FACHB-351</name>
    <dbReference type="NCBI Taxonomy" id="234711"/>
    <lineage>
        <taxon>Bacteria</taxon>
        <taxon>Bacillati</taxon>
        <taxon>Cyanobacteriota</taxon>
        <taxon>Cyanophyceae</taxon>
        <taxon>Spirulinales</taxon>
        <taxon>Spirulinaceae</taxon>
        <taxon>Spirulina</taxon>
    </lineage>
</organism>
<accession>A0ABT3L7F1</accession>
<gene>
    <name evidence="1" type="ORF">K4A83_14200</name>
</gene>
<dbReference type="InterPro" id="IPR044985">
    <property type="entry name" value="YceD_plant"/>
</dbReference>
<dbReference type="PANTHER" id="PTHR37734:SF1">
    <property type="entry name" value="LARGE RIBOSOMAL RNA SUBUNIT ACCUMULATION PROTEIN YCED HOMOLOG 2, CHLOROPLASTIC"/>
    <property type="match status" value="1"/>
</dbReference>
<evidence type="ECO:0000313" key="1">
    <source>
        <dbReference type="EMBL" id="MCW6037415.1"/>
    </source>
</evidence>
<evidence type="ECO:0000313" key="2">
    <source>
        <dbReference type="Proteomes" id="UP001526426"/>
    </source>
</evidence>
<dbReference type="RefSeq" id="WP_265265268.1">
    <property type="nucleotide sequence ID" value="NZ_JAIHOM010000070.1"/>
</dbReference>
<proteinExistence type="predicted"/>